<name>A0A5R9EZN2_9BACL</name>
<dbReference type="SUPFAM" id="SSF75304">
    <property type="entry name" value="Amidase signature (AS) enzymes"/>
    <property type="match status" value="1"/>
</dbReference>
<dbReference type="Pfam" id="PF01425">
    <property type="entry name" value="Amidase"/>
    <property type="match status" value="1"/>
</dbReference>
<evidence type="ECO:0000256" key="1">
    <source>
        <dbReference type="ARBA" id="ARBA00009199"/>
    </source>
</evidence>
<dbReference type="Proteomes" id="UP000308230">
    <property type="component" value="Unassembled WGS sequence"/>
</dbReference>
<dbReference type="PROSITE" id="PS00571">
    <property type="entry name" value="AMIDASES"/>
    <property type="match status" value="1"/>
</dbReference>
<organism evidence="3 4">
    <name type="scientific">Exobacillus caeni</name>
    <dbReference type="NCBI Taxonomy" id="2574798"/>
    <lineage>
        <taxon>Bacteria</taxon>
        <taxon>Bacillati</taxon>
        <taxon>Bacillota</taxon>
        <taxon>Bacilli</taxon>
        <taxon>Bacillales</taxon>
        <taxon>Guptibacillaceae</taxon>
        <taxon>Exobacillus</taxon>
    </lineage>
</organism>
<dbReference type="OrthoDB" id="9811471at2"/>
<feature type="domain" description="Amidase" evidence="2">
    <location>
        <begin position="27"/>
        <end position="458"/>
    </location>
</feature>
<dbReference type="InterPro" id="IPR020556">
    <property type="entry name" value="Amidase_CS"/>
</dbReference>
<dbReference type="EMBL" id="SWLG01000015">
    <property type="protein sequence ID" value="TLS35919.1"/>
    <property type="molecule type" value="Genomic_DNA"/>
</dbReference>
<dbReference type="AlphaFoldDB" id="A0A5R9EZN2"/>
<dbReference type="PANTHER" id="PTHR11895:SF7">
    <property type="entry name" value="GLUTAMYL-TRNA(GLN) AMIDOTRANSFERASE SUBUNIT A, MITOCHONDRIAL"/>
    <property type="match status" value="1"/>
</dbReference>
<evidence type="ECO:0000313" key="3">
    <source>
        <dbReference type="EMBL" id="TLS35919.1"/>
    </source>
</evidence>
<dbReference type="PANTHER" id="PTHR11895">
    <property type="entry name" value="TRANSAMIDASE"/>
    <property type="match status" value="1"/>
</dbReference>
<evidence type="ECO:0000259" key="2">
    <source>
        <dbReference type="Pfam" id="PF01425"/>
    </source>
</evidence>
<dbReference type="InterPro" id="IPR036928">
    <property type="entry name" value="AS_sf"/>
</dbReference>
<reference evidence="3 4" key="1">
    <citation type="submission" date="2019-04" db="EMBL/GenBank/DDBJ databases">
        <title>Bacillus caeni sp. nov., a bacterium isolated from mangrove sediment.</title>
        <authorList>
            <person name="Huang H."/>
            <person name="Mo K."/>
            <person name="Hu Y."/>
        </authorList>
    </citation>
    <scope>NUCLEOTIDE SEQUENCE [LARGE SCALE GENOMIC DNA]</scope>
    <source>
        <strain evidence="3 4">HB172195</strain>
    </source>
</reference>
<dbReference type="InterPro" id="IPR000120">
    <property type="entry name" value="Amidase"/>
</dbReference>
<sequence>MTVLDYTQLNAADIAELIAKREVSPVEIIKKHLERIDKINPKINAFITVLHDDAMNQAKRAEEKLVKGETIGPLHGVPMAFKDLTPVNGVRTTFGSPIFKDFVPVHEPSIVKRIRASGAIIVGKTNTPEFGHKGTTDNPLIGATKNPWNLSLTAGGSSGGSGAAVASGCVPLAEGSDGGGSIRIPASFNGIVGFKPTYGLVPNDSNPTNRFGSTQPFVHYGPLARTVKDAALMFSVMQGHEPDDPFSMPGLNEDIMSLVEEDIKGLRIAYTPDFGLYEVDSEVKQVMDRAVQNFRHMGATVEEVSIDYGMTLKEMVSFFNKMWFAGLAAGFAEKFQQSPERFSTTVGEMIEEGMRISGVELRQTEVLRTRIWTQTRSILTTHQLLLSPTLAVPAFHYEKIGPNTINGKKIAQISDWMMTQIFNITGQPAISIPAGLSSTNLPIGMQLAGNRFSDSMVLKAANAYEKNFGPFERPAI</sequence>
<evidence type="ECO:0000313" key="4">
    <source>
        <dbReference type="Proteomes" id="UP000308230"/>
    </source>
</evidence>
<dbReference type="InterPro" id="IPR023631">
    <property type="entry name" value="Amidase_dom"/>
</dbReference>
<keyword evidence="4" id="KW-1185">Reference proteome</keyword>
<accession>A0A5R9EZN2</accession>
<proteinExistence type="inferred from homology"/>
<protein>
    <submittedName>
        <fullName evidence="3">Amidase</fullName>
    </submittedName>
</protein>
<gene>
    <name evidence="3" type="ORF">FCL54_18165</name>
</gene>
<dbReference type="GO" id="GO:0003824">
    <property type="term" value="F:catalytic activity"/>
    <property type="evidence" value="ECO:0007669"/>
    <property type="project" value="InterPro"/>
</dbReference>
<comment type="similarity">
    <text evidence="1">Belongs to the amidase family.</text>
</comment>
<dbReference type="Gene3D" id="3.90.1300.10">
    <property type="entry name" value="Amidase signature (AS) domain"/>
    <property type="match status" value="1"/>
</dbReference>
<comment type="caution">
    <text evidence="3">The sequence shown here is derived from an EMBL/GenBank/DDBJ whole genome shotgun (WGS) entry which is preliminary data.</text>
</comment>